<dbReference type="Proteomes" id="UP000061348">
    <property type="component" value="Unassembled WGS sequence"/>
</dbReference>
<reference evidence="1 2" key="1">
    <citation type="submission" date="2015-05" db="EMBL/GenBank/DDBJ databases">
        <title>A genomic and transcriptomic approach to investigate the blue pigment phenotype in Pseudomonas fluorescens.</title>
        <authorList>
            <person name="Andreani N.A."/>
            <person name="Cardazzo B."/>
        </authorList>
    </citation>
    <scope>NUCLEOTIDE SEQUENCE [LARGE SCALE GENOMIC DNA]</scope>
    <source>
        <strain evidence="1 2">Ps_22</strain>
    </source>
</reference>
<evidence type="ECO:0000313" key="2">
    <source>
        <dbReference type="Proteomes" id="UP000061348"/>
    </source>
</evidence>
<name>A0A120G947_PSEFL</name>
<sequence>MPTIATTLMMANQNSASPKTLTLARLITLISTKKAAAETQVGISGHQ</sequence>
<dbReference type="AlphaFoldDB" id="A0A120G947"/>
<evidence type="ECO:0000313" key="1">
    <source>
        <dbReference type="EMBL" id="KWV89864.1"/>
    </source>
</evidence>
<accession>A0A120G947</accession>
<proteinExistence type="predicted"/>
<protein>
    <submittedName>
        <fullName evidence="1">Uncharacterized protein</fullName>
    </submittedName>
</protein>
<organism evidence="1 2">
    <name type="scientific">Pseudomonas fluorescens</name>
    <dbReference type="NCBI Taxonomy" id="294"/>
    <lineage>
        <taxon>Bacteria</taxon>
        <taxon>Pseudomonadati</taxon>
        <taxon>Pseudomonadota</taxon>
        <taxon>Gammaproteobacteria</taxon>
        <taxon>Pseudomonadales</taxon>
        <taxon>Pseudomonadaceae</taxon>
        <taxon>Pseudomonas</taxon>
    </lineage>
</organism>
<dbReference type="EMBL" id="LCYA01000009">
    <property type="protein sequence ID" value="KWV89864.1"/>
    <property type="molecule type" value="Genomic_DNA"/>
</dbReference>
<comment type="caution">
    <text evidence="1">The sequence shown here is derived from an EMBL/GenBank/DDBJ whole genome shotgun (WGS) entry which is preliminary data.</text>
</comment>
<gene>
    <name evidence="1" type="ORF">PFLmoz3_00449</name>
</gene>